<protein>
    <submittedName>
        <fullName evidence="3">Uncharacterized protein</fullName>
    </submittedName>
</protein>
<dbReference type="Proteomes" id="UP000887577">
    <property type="component" value="Unplaced"/>
</dbReference>
<sequence length="154" mass="17491">MTSPKRYFVIFCFFLISSSLIECQDYDDEITPTSGAEANEVQQNPKEVFLELIRQRFNGNVVQQCPCVTPPGTDKCVVYDPRYSAISAEEAAVAFSDLTADNFDTNPFLLAPPLATPDYVRRLIEEGSRYVNDYSRFPSTEYSTKVTEVSFYFL</sequence>
<accession>A0A914XZD1</accession>
<reference evidence="3" key="1">
    <citation type="submission" date="2022-11" db="UniProtKB">
        <authorList>
            <consortium name="WormBaseParasite"/>
        </authorList>
    </citation>
    <scope>IDENTIFICATION</scope>
</reference>
<evidence type="ECO:0000313" key="3">
    <source>
        <dbReference type="WBParaSite" id="PSU_v2.g12572.t1"/>
    </source>
</evidence>
<feature type="signal peptide" evidence="1">
    <location>
        <begin position="1"/>
        <end position="23"/>
    </location>
</feature>
<proteinExistence type="predicted"/>
<evidence type="ECO:0000313" key="2">
    <source>
        <dbReference type="Proteomes" id="UP000887577"/>
    </source>
</evidence>
<evidence type="ECO:0000256" key="1">
    <source>
        <dbReference type="SAM" id="SignalP"/>
    </source>
</evidence>
<organism evidence="2 3">
    <name type="scientific">Panagrolaimus superbus</name>
    <dbReference type="NCBI Taxonomy" id="310955"/>
    <lineage>
        <taxon>Eukaryota</taxon>
        <taxon>Metazoa</taxon>
        <taxon>Ecdysozoa</taxon>
        <taxon>Nematoda</taxon>
        <taxon>Chromadorea</taxon>
        <taxon>Rhabditida</taxon>
        <taxon>Tylenchina</taxon>
        <taxon>Panagrolaimomorpha</taxon>
        <taxon>Panagrolaimoidea</taxon>
        <taxon>Panagrolaimidae</taxon>
        <taxon>Panagrolaimus</taxon>
    </lineage>
</organism>
<dbReference type="WBParaSite" id="PSU_v2.g12572.t1">
    <property type="protein sequence ID" value="PSU_v2.g12572.t1"/>
    <property type="gene ID" value="PSU_v2.g12572"/>
</dbReference>
<name>A0A914XZD1_9BILA</name>
<keyword evidence="1" id="KW-0732">Signal</keyword>
<dbReference type="AlphaFoldDB" id="A0A914XZD1"/>
<feature type="chain" id="PRO_5037034332" evidence="1">
    <location>
        <begin position="24"/>
        <end position="154"/>
    </location>
</feature>
<keyword evidence="2" id="KW-1185">Reference proteome</keyword>